<feature type="compositionally biased region" description="Polar residues" evidence="1">
    <location>
        <begin position="157"/>
        <end position="170"/>
    </location>
</feature>
<feature type="compositionally biased region" description="Basic and acidic residues" evidence="1">
    <location>
        <begin position="302"/>
        <end position="339"/>
    </location>
</feature>
<feature type="compositionally biased region" description="Basic and acidic residues" evidence="1">
    <location>
        <begin position="381"/>
        <end position="409"/>
    </location>
</feature>
<feature type="compositionally biased region" description="Polar residues" evidence="1">
    <location>
        <begin position="460"/>
        <end position="471"/>
    </location>
</feature>
<sequence>MSVYDDAKPGQEQNKYTGGHDQSSPRPNPTTIPTDAGNPISGPKSFGASNPEDLPRDTTTGTPTDQGSYVGKISSATSAIDGKAVSAKNVVASKLGYGGGGETESREKHGGGETAKSASPTEYAQKNAATVTEKWAPVYEKVADTGSSVISKVPGIGTQSSPRPNPTTIPTDAGNPISGPKSFGASNPEDLPRDTTTGTPTDQGSYVGKISSATSVIAGRAVSAKNVVASKLGYGGGGETESREKHGGGETAKSASPTEYAQKIAATVTEKSAPVHEKVADTGSSVISKVPGIGTGTGTTRTETERDTDLGDKKGPDKGVSVKEYFAEKLRPGDEDKALSEVISDALHKRKEENGKDGPEEGKPVTDRPLSETISQAVSDGFHKREVDPEGAVERKQMGKVTESEEVARRLGTGNKEEEDDTSRGIADSGVGGNVGVTSGVVDRVKGAVASWFGKGDASHASQESTGTTYAAGNEGLSRSEDAQGQEIAGERRLQESGN</sequence>
<dbReference type="InterPro" id="IPR037491">
    <property type="entry name" value="LTI78/LTI65"/>
</dbReference>
<dbReference type="InterPro" id="IPR057059">
    <property type="entry name" value="LTI65/LTI78_PGEED"/>
</dbReference>
<evidence type="ECO:0000313" key="4">
    <source>
        <dbReference type="Proteomes" id="UP001187471"/>
    </source>
</evidence>
<comment type="caution">
    <text evidence="3">The sequence shown here is derived from an EMBL/GenBank/DDBJ whole genome shotgun (WGS) entry which is preliminary data.</text>
</comment>
<evidence type="ECO:0000313" key="3">
    <source>
        <dbReference type="EMBL" id="KAK2983495.1"/>
    </source>
</evidence>
<feature type="compositionally biased region" description="Basic and acidic residues" evidence="1">
    <location>
        <begin position="489"/>
        <end position="499"/>
    </location>
</feature>
<dbReference type="Pfam" id="PF23399">
    <property type="entry name" value="LTI65_PGEED"/>
    <property type="match status" value="1"/>
</dbReference>
<dbReference type="PANTHER" id="PTHR33836">
    <property type="entry name" value="LOW-TEMPERATURE-INDUCED 65 KDA PROTEIN-RELATED"/>
    <property type="match status" value="1"/>
</dbReference>
<feature type="region of interest" description="Disordered" evidence="1">
    <location>
        <begin position="94"/>
        <end position="128"/>
    </location>
</feature>
<evidence type="ECO:0000259" key="2">
    <source>
        <dbReference type="Pfam" id="PF23399"/>
    </source>
</evidence>
<dbReference type="AlphaFoldDB" id="A0AA88RJ54"/>
<dbReference type="PANTHER" id="PTHR33836:SF1">
    <property type="entry name" value="LOW-TEMPERATURE-INDUCED 65 KDA PROTEIN-RELATED"/>
    <property type="match status" value="1"/>
</dbReference>
<feature type="region of interest" description="Disordered" evidence="1">
    <location>
        <begin position="454"/>
        <end position="499"/>
    </location>
</feature>
<feature type="domain" description="LTI65/LTI78 PGEED repeat" evidence="2">
    <location>
        <begin position="317"/>
        <end position="347"/>
    </location>
</feature>
<feature type="region of interest" description="Disordered" evidence="1">
    <location>
        <begin position="150"/>
        <end position="208"/>
    </location>
</feature>
<dbReference type="EMBL" id="JAVXUO010001311">
    <property type="protein sequence ID" value="KAK2983495.1"/>
    <property type="molecule type" value="Genomic_DNA"/>
</dbReference>
<feature type="compositionally biased region" description="Polar residues" evidence="1">
    <location>
        <begin position="116"/>
        <end position="128"/>
    </location>
</feature>
<dbReference type="GO" id="GO:0009737">
    <property type="term" value="P:response to abscisic acid"/>
    <property type="evidence" value="ECO:0007669"/>
    <property type="project" value="InterPro"/>
</dbReference>
<feature type="compositionally biased region" description="Polar residues" evidence="1">
    <location>
        <begin position="11"/>
        <end position="33"/>
    </location>
</feature>
<protein>
    <recommendedName>
        <fullName evidence="2">LTI65/LTI78 PGEED repeat domain-containing protein</fullName>
    </recommendedName>
</protein>
<keyword evidence="4" id="KW-1185">Reference proteome</keyword>
<feature type="compositionally biased region" description="Polar residues" evidence="1">
    <location>
        <begin position="57"/>
        <end position="67"/>
    </location>
</feature>
<dbReference type="InterPro" id="IPR012418">
    <property type="entry name" value="CAP160"/>
</dbReference>
<dbReference type="GO" id="GO:0006950">
    <property type="term" value="P:response to stress"/>
    <property type="evidence" value="ECO:0007669"/>
    <property type="project" value="TreeGrafter"/>
</dbReference>
<name>A0AA88RJ54_9ASTE</name>
<feature type="compositionally biased region" description="Basic and acidic residues" evidence="1">
    <location>
        <begin position="346"/>
        <end position="370"/>
    </location>
</feature>
<gene>
    <name evidence="3" type="ORF">RJ640_023029</name>
</gene>
<dbReference type="Pfam" id="PF07918">
    <property type="entry name" value="CAP160"/>
    <property type="match status" value="2"/>
</dbReference>
<evidence type="ECO:0000256" key="1">
    <source>
        <dbReference type="SAM" id="MobiDB-lite"/>
    </source>
</evidence>
<organism evidence="3 4">
    <name type="scientific">Escallonia rubra</name>
    <dbReference type="NCBI Taxonomy" id="112253"/>
    <lineage>
        <taxon>Eukaryota</taxon>
        <taxon>Viridiplantae</taxon>
        <taxon>Streptophyta</taxon>
        <taxon>Embryophyta</taxon>
        <taxon>Tracheophyta</taxon>
        <taxon>Spermatophyta</taxon>
        <taxon>Magnoliopsida</taxon>
        <taxon>eudicotyledons</taxon>
        <taxon>Gunneridae</taxon>
        <taxon>Pentapetalae</taxon>
        <taxon>asterids</taxon>
        <taxon>campanulids</taxon>
        <taxon>Escalloniales</taxon>
        <taxon>Escalloniaceae</taxon>
        <taxon>Escallonia</taxon>
    </lineage>
</organism>
<proteinExistence type="predicted"/>
<dbReference type="Proteomes" id="UP001187471">
    <property type="component" value="Unassembled WGS sequence"/>
</dbReference>
<accession>A0AA88RJ54</accession>
<reference evidence="3" key="1">
    <citation type="submission" date="2022-12" db="EMBL/GenBank/DDBJ databases">
        <title>Draft genome assemblies for two species of Escallonia (Escalloniales).</title>
        <authorList>
            <person name="Chanderbali A."/>
            <person name="Dervinis C."/>
            <person name="Anghel I."/>
            <person name="Soltis D."/>
            <person name="Soltis P."/>
            <person name="Zapata F."/>
        </authorList>
    </citation>
    <scope>NUCLEOTIDE SEQUENCE</scope>
    <source>
        <strain evidence="3">UCBG92.1500</strain>
        <tissue evidence="3">Leaf</tissue>
    </source>
</reference>
<feature type="region of interest" description="Disordered" evidence="1">
    <location>
        <begin position="231"/>
        <end position="438"/>
    </location>
</feature>
<feature type="compositionally biased region" description="Polar residues" evidence="1">
    <location>
        <begin position="194"/>
        <end position="204"/>
    </location>
</feature>
<feature type="region of interest" description="Disordered" evidence="1">
    <location>
        <begin position="1"/>
        <end position="70"/>
    </location>
</feature>